<protein>
    <submittedName>
        <fullName evidence="2">Uncharacterized protein</fullName>
    </submittedName>
</protein>
<feature type="region of interest" description="Disordered" evidence="1">
    <location>
        <begin position="140"/>
        <end position="183"/>
    </location>
</feature>
<comment type="caution">
    <text evidence="2">The sequence shown here is derived from an EMBL/GenBank/DDBJ whole genome shotgun (WGS) entry which is preliminary data.</text>
</comment>
<reference evidence="2" key="1">
    <citation type="journal article" date="2020" name="Fungal Divers.">
        <title>Resolving the Mortierellaceae phylogeny through synthesis of multi-gene phylogenetics and phylogenomics.</title>
        <authorList>
            <person name="Vandepol N."/>
            <person name="Liber J."/>
            <person name="Desiro A."/>
            <person name="Na H."/>
            <person name="Kennedy M."/>
            <person name="Barry K."/>
            <person name="Grigoriev I.V."/>
            <person name="Miller A.N."/>
            <person name="O'Donnell K."/>
            <person name="Stajich J.E."/>
            <person name="Bonito G."/>
        </authorList>
    </citation>
    <scope>NUCLEOTIDE SEQUENCE</scope>
    <source>
        <strain evidence="2">BC1065</strain>
    </source>
</reference>
<keyword evidence="3" id="KW-1185">Reference proteome</keyword>
<dbReference type="OrthoDB" id="2381832at2759"/>
<feature type="compositionally biased region" description="Basic residues" evidence="1">
    <location>
        <begin position="93"/>
        <end position="103"/>
    </location>
</feature>
<name>A0A9P6Q207_9FUNG</name>
<evidence type="ECO:0000313" key="3">
    <source>
        <dbReference type="Proteomes" id="UP000807716"/>
    </source>
</evidence>
<gene>
    <name evidence="2" type="ORF">DFQ27_004386</name>
</gene>
<accession>A0A9P6Q207</accession>
<sequence length="183" mass="20710">MTQPQNDHQELPTIVEQHARTEAAPESPVRIHLERQATERGRAHDVTRIGFAEDQKTAHKSGLNLDKTDTTTSMDSKASRRSSLAAFADRLRSRSRSRSHSRTRANIDDDEYVYSRRRSSEIKGPYADIARAQAEFMDKLREDQAAQGITHNEEGMPIPPPPERPRRASVTQILGLEKPPLSY</sequence>
<proteinExistence type="predicted"/>
<dbReference type="EMBL" id="JAAAJB010000304">
    <property type="protein sequence ID" value="KAG0258918.1"/>
    <property type="molecule type" value="Genomic_DNA"/>
</dbReference>
<feature type="compositionally biased region" description="Basic and acidic residues" evidence="1">
    <location>
        <begin position="17"/>
        <end position="57"/>
    </location>
</feature>
<evidence type="ECO:0000256" key="1">
    <source>
        <dbReference type="SAM" id="MobiDB-lite"/>
    </source>
</evidence>
<feature type="compositionally biased region" description="Low complexity" evidence="1">
    <location>
        <begin position="70"/>
        <end position="88"/>
    </location>
</feature>
<organism evidence="2 3">
    <name type="scientific">Actinomortierella ambigua</name>
    <dbReference type="NCBI Taxonomy" id="1343610"/>
    <lineage>
        <taxon>Eukaryota</taxon>
        <taxon>Fungi</taxon>
        <taxon>Fungi incertae sedis</taxon>
        <taxon>Mucoromycota</taxon>
        <taxon>Mortierellomycotina</taxon>
        <taxon>Mortierellomycetes</taxon>
        <taxon>Mortierellales</taxon>
        <taxon>Mortierellaceae</taxon>
        <taxon>Actinomortierella</taxon>
    </lineage>
</organism>
<evidence type="ECO:0000313" key="2">
    <source>
        <dbReference type="EMBL" id="KAG0258918.1"/>
    </source>
</evidence>
<dbReference type="AlphaFoldDB" id="A0A9P6Q207"/>
<feature type="region of interest" description="Disordered" evidence="1">
    <location>
        <begin position="1"/>
        <end position="109"/>
    </location>
</feature>
<dbReference type="Proteomes" id="UP000807716">
    <property type="component" value="Unassembled WGS sequence"/>
</dbReference>